<feature type="chain" id="PRO_5020589071" description="VWFA domain-containing protein" evidence="2">
    <location>
        <begin position="22"/>
        <end position="251"/>
    </location>
</feature>
<organism evidence="4">
    <name type="scientific">Steinernema carpocapsae</name>
    <name type="common">Entomopathogenic nematode</name>
    <dbReference type="NCBI Taxonomy" id="34508"/>
    <lineage>
        <taxon>Eukaryota</taxon>
        <taxon>Metazoa</taxon>
        <taxon>Ecdysozoa</taxon>
        <taxon>Nematoda</taxon>
        <taxon>Chromadorea</taxon>
        <taxon>Rhabditida</taxon>
        <taxon>Tylenchina</taxon>
        <taxon>Panagrolaimomorpha</taxon>
        <taxon>Strongyloidoidea</taxon>
        <taxon>Steinernematidae</taxon>
        <taxon>Steinernema</taxon>
    </lineage>
</organism>
<dbReference type="PROSITE" id="PS50234">
    <property type="entry name" value="VWFA"/>
    <property type="match status" value="1"/>
</dbReference>
<reference evidence="4" key="2">
    <citation type="journal article" date="2015" name="Genome Biol.">
        <title>Comparative genomics of Steinernema reveals deeply conserved gene regulatory networks.</title>
        <authorList>
            <person name="Dillman A.R."/>
            <person name="Macchietto M."/>
            <person name="Porter C.F."/>
            <person name="Rogers A."/>
            <person name="Williams B."/>
            <person name="Antoshechkin I."/>
            <person name="Lee M.M."/>
            <person name="Goodwin Z."/>
            <person name="Lu X."/>
            <person name="Lewis E.E."/>
            <person name="Goodrich-Blair H."/>
            <person name="Stock S.P."/>
            <person name="Adams B.J."/>
            <person name="Sternberg P.W."/>
            <person name="Mortazavi A."/>
        </authorList>
    </citation>
    <scope>NUCLEOTIDE SEQUENCE [LARGE SCALE GENOMIC DNA]</scope>
    <source>
        <strain evidence="4">ALL</strain>
    </source>
</reference>
<dbReference type="InterPro" id="IPR036465">
    <property type="entry name" value="vWFA_dom_sf"/>
</dbReference>
<evidence type="ECO:0000256" key="1">
    <source>
        <dbReference type="SAM" id="MobiDB-lite"/>
    </source>
</evidence>
<feature type="signal peptide" evidence="2">
    <location>
        <begin position="1"/>
        <end position="21"/>
    </location>
</feature>
<keyword evidence="2" id="KW-0732">Signal</keyword>
<proteinExistence type="predicted"/>
<feature type="domain" description="VWFA" evidence="3">
    <location>
        <begin position="82"/>
        <end position="231"/>
    </location>
</feature>
<comment type="caution">
    <text evidence="4">The sequence shown here is derived from an EMBL/GenBank/DDBJ whole genome shotgun (WGS) entry which is preliminary data.</text>
</comment>
<dbReference type="EMBL" id="AZBU02000004">
    <property type="protein sequence ID" value="TKR81382.1"/>
    <property type="molecule type" value="Genomic_DNA"/>
</dbReference>
<sequence>MMRCWVEVVVLAVVLATGADCQYGDPAPVAIPSPTPPPSYSPEPPPKPKQDEPIPPPPKKVEVPVEETTTPKIPDKICGIADVLFVLDATGSVRTFYQLQKQFMMSIIEALDVGPHAQHIGVIRYSSKYRRRVVVELDPPLEKPQVLAKVNELTFLGGVTHTGAALELVKTALEKRRKDKKTAVVVLTDGYSFDMVEAPAKEIHAQPNVVVYVCGLADSFLKSVLIEISGDESRVIMGEAGRQKLLDALKC</sequence>
<dbReference type="PANTHER" id="PTHR24020:SF84">
    <property type="entry name" value="VWFA DOMAIN-CONTAINING PROTEIN"/>
    <property type="match status" value="1"/>
</dbReference>
<evidence type="ECO:0000259" key="3">
    <source>
        <dbReference type="PROSITE" id="PS50234"/>
    </source>
</evidence>
<dbReference type="OrthoDB" id="6132182at2759"/>
<name>A0A4U5NFC0_STECR</name>
<dbReference type="SMART" id="SM00327">
    <property type="entry name" value="VWA"/>
    <property type="match status" value="1"/>
</dbReference>
<dbReference type="Pfam" id="PF00092">
    <property type="entry name" value="VWA"/>
    <property type="match status" value="1"/>
</dbReference>
<dbReference type="AlphaFoldDB" id="A0A4U5NFC0"/>
<dbReference type="InterPro" id="IPR050525">
    <property type="entry name" value="ECM_Assembly_Org"/>
</dbReference>
<dbReference type="PANTHER" id="PTHR24020">
    <property type="entry name" value="COLLAGEN ALPHA"/>
    <property type="match status" value="1"/>
</dbReference>
<evidence type="ECO:0000313" key="4">
    <source>
        <dbReference type="EMBL" id="TKR81382.1"/>
    </source>
</evidence>
<feature type="compositionally biased region" description="Pro residues" evidence="1">
    <location>
        <begin position="29"/>
        <end position="45"/>
    </location>
</feature>
<protein>
    <recommendedName>
        <fullName evidence="3">VWFA domain-containing protein</fullName>
    </recommendedName>
</protein>
<dbReference type="InterPro" id="IPR002035">
    <property type="entry name" value="VWF_A"/>
</dbReference>
<feature type="region of interest" description="Disordered" evidence="1">
    <location>
        <begin position="28"/>
        <end position="66"/>
    </location>
</feature>
<dbReference type="STRING" id="34508.A0A4U5NFC0"/>
<dbReference type="SUPFAM" id="SSF53300">
    <property type="entry name" value="vWA-like"/>
    <property type="match status" value="1"/>
</dbReference>
<accession>A0A4U5NFC0</accession>
<reference evidence="4" key="1">
    <citation type="submission" date="2013-11" db="EMBL/GenBank/DDBJ databases">
        <authorList>
            <person name="Sternberg P."/>
            <person name="Dillman A."/>
            <person name="Macchietto M."/>
        </authorList>
    </citation>
    <scope>NUCLEOTIDE SEQUENCE</scope>
    <source>
        <strain evidence="4">ALL</strain>
    </source>
</reference>
<dbReference type="Gene3D" id="3.40.50.410">
    <property type="entry name" value="von Willebrand factor, type A domain"/>
    <property type="match status" value="1"/>
</dbReference>
<reference evidence="4" key="3">
    <citation type="journal article" date="2019" name="G3 (Bethesda)">
        <title>Hybrid Assembly of the Genome of the Entomopathogenic Nematode Steinernema carpocapsae Identifies the X-Chromosome.</title>
        <authorList>
            <person name="Serra L."/>
            <person name="Macchietto M."/>
            <person name="Macias-Munoz A."/>
            <person name="McGill C.J."/>
            <person name="Rodriguez I.M."/>
            <person name="Rodriguez B."/>
            <person name="Murad R."/>
            <person name="Mortazavi A."/>
        </authorList>
    </citation>
    <scope>NUCLEOTIDE SEQUENCE</scope>
    <source>
        <strain evidence="4">ALL</strain>
    </source>
</reference>
<gene>
    <name evidence="4" type="ORF">L596_015259</name>
</gene>
<evidence type="ECO:0000256" key="2">
    <source>
        <dbReference type="SAM" id="SignalP"/>
    </source>
</evidence>